<gene>
    <name evidence="1" type="primary">UCHL3</name>
    <name evidence="1" type="ORF">SPIL2461_LOCUS1339</name>
</gene>
<dbReference type="OrthoDB" id="411192at2759"/>
<evidence type="ECO:0000313" key="2">
    <source>
        <dbReference type="Proteomes" id="UP000649617"/>
    </source>
</evidence>
<keyword evidence="2" id="KW-1185">Reference proteome</keyword>
<name>A0A812J0G4_SYMPI</name>
<reference evidence="1" key="1">
    <citation type="submission" date="2021-02" db="EMBL/GenBank/DDBJ databases">
        <authorList>
            <person name="Dougan E. K."/>
            <person name="Rhodes N."/>
            <person name="Thang M."/>
            <person name="Chan C."/>
        </authorList>
    </citation>
    <scope>NUCLEOTIDE SEQUENCE</scope>
</reference>
<evidence type="ECO:0000313" key="1">
    <source>
        <dbReference type="EMBL" id="CAE7187609.1"/>
    </source>
</evidence>
<protein>
    <submittedName>
        <fullName evidence="1">UCHL3 protein</fullName>
    </submittedName>
</protein>
<proteinExistence type="predicted"/>
<comment type="caution">
    <text evidence="1">The sequence shown here is derived from an EMBL/GenBank/DDBJ whole genome shotgun (WGS) entry which is preliminary data.</text>
</comment>
<sequence>MERYGAGAPAKWPLGHEMEYECQLDDMVLCSKVRDAYEVGFRGKKRDKPTAMEQLLGGTGDSMRIRRIAKVEQVSCDNCGRNLADADKSEGGRFFYYCRRCKRSGHRFELCIACHVLEVLQGEGKYSGTGFHPHYLKCQHSMLIRRQSLENAYPSQRPKFIFS</sequence>
<dbReference type="AlphaFoldDB" id="A0A812J0G4"/>
<dbReference type="Proteomes" id="UP000649617">
    <property type="component" value="Unassembled WGS sequence"/>
</dbReference>
<organism evidence="1 2">
    <name type="scientific">Symbiodinium pilosum</name>
    <name type="common">Dinoflagellate</name>
    <dbReference type="NCBI Taxonomy" id="2952"/>
    <lineage>
        <taxon>Eukaryota</taxon>
        <taxon>Sar</taxon>
        <taxon>Alveolata</taxon>
        <taxon>Dinophyceae</taxon>
        <taxon>Suessiales</taxon>
        <taxon>Symbiodiniaceae</taxon>
        <taxon>Symbiodinium</taxon>
    </lineage>
</organism>
<dbReference type="EMBL" id="CAJNIZ010001283">
    <property type="protein sequence ID" value="CAE7187609.1"/>
    <property type="molecule type" value="Genomic_DNA"/>
</dbReference>
<accession>A0A812J0G4</accession>